<keyword evidence="2" id="KW-1185">Reference proteome</keyword>
<organism evidence="1 2">
    <name type="scientific">Dichomitus squalens</name>
    <dbReference type="NCBI Taxonomy" id="114155"/>
    <lineage>
        <taxon>Eukaryota</taxon>
        <taxon>Fungi</taxon>
        <taxon>Dikarya</taxon>
        <taxon>Basidiomycota</taxon>
        <taxon>Agaricomycotina</taxon>
        <taxon>Agaricomycetes</taxon>
        <taxon>Polyporales</taxon>
        <taxon>Polyporaceae</taxon>
        <taxon>Dichomitus</taxon>
    </lineage>
</organism>
<dbReference type="AlphaFoldDB" id="A0A4Q9QDP8"/>
<reference evidence="1 2" key="1">
    <citation type="submission" date="2019-01" db="EMBL/GenBank/DDBJ databases">
        <title>Draft genome sequences of three monokaryotic isolates of the white-rot basidiomycete fungus Dichomitus squalens.</title>
        <authorList>
            <consortium name="DOE Joint Genome Institute"/>
            <person name="Lopez S.C."/>
            <person name="Andreopoulos B."/>
            <person name="Pangilinan J."/>
            <person name="Lipzen A."/>
            <person name="Riley R."/>
            <person name="Ahrendt S."/>
            <person name="Ng V."/>
            <person name="Barry K."/>
            <person name="Daum C."/>
            <person name="Grigoriev I.V."/>
            <person name="Hilden K.S."/>
            <person name="Makela M.R."/>
            <person name="de Vries R.P."/>
        </authorList>
    </citation>
    <scope>NUCLEOTIDE SEQUENCE [LARGE SCALE GENOMIC DNA]</scope>
    <source>
        <strain evidence="1 2">CBS 464.89</strain>
    </source>
</reference>
<sequence length="282" mass="31893">MAETIMPAAACQVTRFVNKTTGMRPCIPDMNSSGCGRRYKRDGSGSQVTLQLLTFRPNLFTRRMPADPHVVHRAPDQGPPITIYAKWRATDTLPRKDRSHPIAKNTVAHLYDVPICPDEPLRVGLYVKLRALSPQAYRPPYLPMETPRFDTYDPHIEGSIVGVSLVQEHTAEFVVRNECWWNPVAYAYIAVQYLPGLTAKLQLWEADCHWLLHTRLRSTCAAPLLSDAEITSFPGEDIGHYPAQFEYPDPVSDATPWLHVWSLERSRTRSTASVLRPATWSS</sequence>
<evidence type="ECO:0000313" key="1">
    <source>
        <dbReference type="EMBL" id="TBU64874.1"/>
    </source>
</evidence>
<dbReference type="Proteomes" id="UP000292082">
    <property type="component" value="Unassembled WGS sequence"/>
</dbReference>
<protein>
    <submittedName>
        <fullName evidence="1">Uncharacterized protein</fullName>
    </submittedName>
</protein>
<name>A0A4Q9QDP8_9APHY</name>
<proteinExistence type="predicted"/>
<gene>
    <name evidence="1" type="ORF">BD310DRAFT_866278</name>
</gene>
<accession>A0A4Q9QDP8</accession>
<dbReference type="EMBL" id="ML145085">
    <property type="protein sequence ID" value="TBU64874.1"/>
    <property type="molecule type" value="Genomic_DNA"/>
</dbReference>
<evidence type="ECO:0000313" key="2">
    <source>
        <dbReference type="Proteomes" id="UP000292082"/>
    </source>
</evidence>